<dbReference type="Proteomes" id="UP001189756">
    <property type="component" value="Unassembled WGS sequence"/>
</dbReference>
<accession>A0AAD2BSZ4</accession>
<sequence length="842" mass="91098">MARDYRLEVSARLASQLRAGVVPWSASSAARGQLPVNPVTGKIYRGGNALALLTTGQDDPRWCTARQAAASGWQVKPNELPTVVEFWQYADVVDRLDKDGNVERVRVPREKPEVRYASVFNAAQIDRIPELEHAMGAGAIGRAERILSHAGLPIFHDAGQVPCYVEAKDAIYLSPRDSFTAAEGYYSDAIRMLALSAMHPGRLNMSALQGDEASKTLTASLAAMIGMARIGGADQAAYDPAMLNRWAQLIETDKNAIYRCSREAERIAEFVLGMEREQSRPAGGLSIAPQRPAAFPTSETEAPMSGDASASSARRLPLYVPFDEIEQAKKAGARWDKTKRTWYAPPGADVKPLARWMEKPRELTDSDILDQFADALRDAGLMLDGPPIMDGNWHRTPVDSAKNAKAKQGAYIGNLGDGKKEKPNGFIQNKLTGFERAWSAKGIFLTPEQRDEFDRAARESAAKRAEEVAASQEKAAKDALKRWDALKPATHHGYLDRKQVGAFGVRVDRDSLVIPIQDVEGKLWSLQDIPADSSKGKLYVKNGRKTGCFHVIGDMKDASAVCFAEGYATGASVHMATGLPVVIVFDSGNISPAMSALAPALEGKAKIICGDDDVLPPGRVLRRLNGMLSAEKTFEKLQLGSLDADELILDGVSRPAKHNPSCTVHLKEEPGPHGVPRIVGELRNSQTNGALNVSLNNVGREKALAAAEQYGARAIFPSFASLDGGPTDFNDLHVREGLDVVKGQIDKAVTIERPVPRIVQPSPQPALQIFTPEPGGRYIGKIVAINETHLTQEIGRGIAVKHTREAVQGNAKLGASVEIAYSGGQARVSLRGRDDGFDIAAR</sequence>
<dbReference type="Pfam" id="PF18818">
    <property type="entry name" value="MPTase-PolyVal"/>
    <property type="match status" value="1"/>
</dbReference>
<evidence type="ECO:0000259" key="5">
    <source>
        <dbReference type="Pfam" id="PF18974"/>
    </source>
</evidence>
<gene>
    <name evidence="6" type="ORF">R77560_04590</name>
</gene>
<feature type="region of interest" description="Disordered" evidence="1">
    <location>
        <begin position="281"/>
        <end position="310"/>
    </location>
</feature>
<comment type="caution">
    <text evidence="6">The sequence shown here is derived from an EMBL/GenBank/DDBJ whole genome shotgun (WGS) entry which is preliminary data.</text>
</comment>
<dbReference type="InterPro" id="IPR013610">
    <property type="entry name" value="ArdC_N"/>
</dbReference>
<evidence type="ECO:0000259" key="4">
    <source>
        <dbReference type="Pfam" id="PF18818"/>
    </source>
</evidence>
<evidence type="ECO:0000259" key="2">
    <source>
        <dbReference type="Pfam" id="PF08401"/>
    </source>
</evidence>
<feature type="domain" description="KfrB" evidence="3">
    <location>
        <begin position="777"/>
        <end position="829"/>
    </location>
</feature>
<organism evidence="6 7">
    <name type="scientific">Ralstonia thomasii</name>
    <dbReference type="NCBI Taxonomy" id="3058596"/>
    <lineage>
        <taxon>Bacteria</taxon>
        <taxon>Pseudomonadati</taxon>
        <taxon>Pseudomonadota</taxon>
        <taxon>Betaproteobacteria</taxon>
        <taxon>Burkholderiales</taxon>
        <taxon>Burkholderiaceae</taxon>
        <taxon>Ralstonia</taxon>
    </lineage>
</organism>
<dbReference type="RefSeq" id="WP_316685533.1">
    <property type="nucleotide sequence ID" value="NZ_CATZAZ010000017.1"/>
</dbReference>
<feature type="domain" description="Polyvalent protein metallopeptidase" evidence="4">
    <location>
        <begin position="142"/>
        <end position="262"/>
    </location>
</feature>
<dbReference type="InterPro" id="IPR041459">
    <property type="entry name" value="MPTase-PolyVal"/>
</dbReference>
<dbReference type="Pfam" id="PF18790">
    <property type="entry name" value="KfrB"/>
    <property type="match status" value="1"/>
</dbReference>
<dbReference type="GO" id="GO:0003697">
    <property type="term" value="F:single-stranded DNA binding"/>
    <property type="evidence" value="ECO:0007669"/>
    <property type="project" value="InterPro"/>
</dbReference>
<evidence type="ECO:0000313" key="7">
    <source>
        <dbReference type="Proteomes" id="UP001189756"/>
    </source>
</evidence>
<dbReference type="Pfam" id="PF18974">
    <property type="entry name" value="DUF5710"/>
    <property type="match status" value="1"/>
</dbReference>
<name>A0AAD2BSZ4_9RALS</name>
<dbReference type="InterPro" id="IPR040782">
    <property type="entry name" value="KfrB"/>
</dbReference>
<feature type="domain" description="DUF5710" evidence="5">
    <location>
        <begin position="315"/>
        <end position="357"/>
    </location>
</feature>
<dbReference type="Pfam" id="PF08401">
    <property type="entry name" value="ArdcN"/>
    <property type="match status" value="1"/>
</dbReference>
<dbReference type="EMBL" id="CATZAZ010000017">
    <property type="protein sequence ID" value="CAJ0807544.1"/>
    <property type="molecule type" value="Genomic_DNA"/>
</dbReference>
<feature type="domain" description="N-terminal" evidence="2">
    <location>
        <begin position="4"/>
        <end position="120"/>
    </location>
</feature>
<evidence type="ECO:0000313" key="6">
    <source>
        <dbReference type="EMBL" id="CAJ0807544.1"/>
    </source>
</evidence>
<dbReference type="AlphaFoldDB" id="A0AAD2BSZ4"/>
<evidence type="ECO:0000256" key="1">
    <source>
        <dbReference type="SAM" id="MobiDB-lite"/>
    </source>
</evidence>
<reference evidence="6" key="1">
    <citation type="submission" date="2023-07" db="EMBL/GenBank/DDBJ databases">
        <authorList>
            <person name="Peeters C."/>
        </authorList>
    </citation>
    <scope>NUCLEOTIDE SEQUENCE</scope>
    <source>
        <strain evidence="6">R-77560</strain>
    </source>
</reference>
<evidence type="ECO:0000259" key="3">
    <source>
        <dbReference type="Pfam" id="PF18790"/>
    </source>
</evidence>
<protein>
    <recommendedName>
        <fullName evidence="8">DUF5710 domain-containing protein</fullName>
    </recommendedName>
</protein>
<proteinExistence type="predicted"/>
<evidence type="ECO:0008006" key="8">
    <source>
        <dbReference type="Google" id="ProtNLM"/>
    </source>
</evidence>
<dbReference type="InterPro" id="IPR043764">
    <property type="entry name" value="DUF5710"/>
</dbReference>